<dbReference type="Proteomes" id="UP000026962">
    <property type="component" value="Chromosome 5"/>
</dbReference>
<name>A0A0E0L200_ORYPU</name>
<proteinExistence type="predicted"/>
<accession>A0A0E0L200</accession>
<reference evidence="2" key="2">
    <citation type="submission" date="2018-05" db="EMBL/GenBank/DDBJ databases">
        <title>OpunRS2 (Oryza punctata Reference Sequence Version 2).</title>
        <authorList>
            <person name="Zhang J."/>
            <person name="Kudrna D."/>
            <person name="Lee S."/>
            <person name="Talag J."/>
            <person name="Welchert J."/>
            <person name="Wing R.A."/>
        </authorList>
    </citation>
    <scope>NUCLEOTIDE SEQUENCE [LARGE SCALE GENOMIC DNA]</scope>
</reference>
<dbReference type="HOGENOM" id="CLU_961031_0_0_1"/>
<dbReference type="STRING" id="4537.A0A0E0L200"/>
<evidence type="ECO:0000256" key="1">
    <source>
        <dbReference type="SAM" id="MobiDB-lite"/>
    </source>
</evidence>
<organism evidence="2">
    <name type="scientific">Oryza punctata</name>
    <name type="common">Red rice</name>
    <dbReference type="NCBI Taxonomy" id="4537"/>
    <lineage>
        <taxon>Eukaryota</taxon>
        <taxon>Viridiplantae</taxon>
        <taxon>Streptophyta</taxon>
        <taxon>Embryophyta</taxon>
        <taxon>Tracheophyta</taxon>
        <taxon>Spermatophyta</taxon>
        <taxon>Magnoliopsida</taxon>
        <taxon>Liliopsida</taxon>
        <taxon>Poales</taxon>
        <taxon>Poaceae</taxon>
        <taxon>BOP clade</taxon>
        <taxon>Oryzoideae</taxon>
        <taxon>Oryzeae</taxon>
        <taxon>Oryzinae</taxon>
        <taxon>Oryza</taxon>
    </lineage>
</organism>
<protein>
    <submittedName>
        <fullName evidence="2">Uncharacterized protein</fullName>
    </submittedName>
</protein>
<feature type="region of interest" description="Disordered" evidence="1">
    <location>
        <begin position="170"/>
        <end position="196"/>
    </location>
</feature>
<evidence type="ECO:0000313" key="3">
    <source>
        <dbReference type="Proteomes" id="UP000026962"/>
    </source>
</evidence>
<dbReference type="Gramene" id="OPUNC05G12940.1">
    <property type="protein sequence ID" value="OPUNC05G12940.1"/>
    <property type="gene ID" value="OPUNC05G12940"/>
</dbReference>
<dbReference type="EnsemblPlants" id="OPUNC05G12940.1">
    <property type="protein sequence ID" value="OPUNC05G12940.1"/>
    <property type="gene ID" value="OPUNC05G12940"/>
</dbReference>
<dbReference type="AlphaFoldDB" id="A0A0E0L200"/>
<reference evidence="2" key="1">
    <citation type="submission" date="2015-04" db="UniProtKB">
        <authorList>
            <consortium name="EnsemblPlants"/>
        </authorList>
    </citation>
    <scope>IDENTIFICATION</scope>
</reference>
<evidence type="ECO:0000313" key="2">
    <source>
        <dbReference type="EnsemblPlants" id="OPUNC05G12940.1"/>
    </source>
</evidence>
<keyword evidence="3" id="KW-1185">Reference proteome</keyword>
<sequence>MSRPRVFNLQYSKIYTIDFISIDQLIVSASTGTIMLSLVIGREVTSLLRAGSSLEQKRKMFPMNQDDDEDKLLELLLTPVVYGDAMNIDDSSVTMIAPEKQSPMSVVPERTSTPAADADYLSAPTFVASATSMVIDHGNRVALMATDVLFTRDARGSIPVPIPINAYTTSSSGSAADAPANIGNGENSSDNDDDNGVGSRKCCGMHKVFIYNIMANFQEVVNYFLQSHMSMHDRAPLWLGPMVYEDVANVNSEYSCALVKTSSKERTPTTRVLLHAVGVLVASVVSGSAT</sequence>